<keyword evidence="5" id="KW-1185">Reference proteome</keyword>
<dbReference type="InterPro" id="IPR005913">
    <property type="entry name" value="dTDP_dehydrorham_reduct"/>
</dbReference>
<name>A0ABW2V2A7_9BACL</name>
<protein>
    <recommendedName>
        <fullName evidence="2">dTDP-4-dehydrorhamnose reductase</fullName>
        <ecNumber evidence="2">1.1.1.133</ecNumber>
    </recommendedName>
</protein>
<evidence type="ECO:0000256" key="2">
    <source>
        <dbReference type="RuleBase" id="RU364082"/>
    </source>
</evidence>
<sequence>MRVLLVGGYGLLGTEIFEQLQKSVTFEVIRFDKSQFNLLDKDSIHEALSSVKPDIVIHAAGYTNVEKAEDDFREAFEINCQGLYYLIDCLKATCRCPLLYFSTDYVFDGQKRTPYKETDRMNPLNRYGWTKALSEDIIRANYKEAFIIRTAWLFGNYGKCFPKTIIKKLQESNIVPVINDQFGSPTYTADVAKCISQIFNLPYGTYHVVNSGMASWYDFAMEIAELLNLDKGKIVPVQSGQFGLRAKRPSYSVLDNTKWSKLSKPIRHYKDALKDYISTISI</sequence>
<reference evidence="5" key="1">
    <citation type="journal article" date="2019" name="Int. J. Syst. Evol. Microbiol.">
        <title>The Global Catalogue of Microorganisms (GCM) 10K type strain sequencing project: providing services to taxonomists for standard genome sequencing and annotation.</title>
        <authorList>
            <consortium name="The Broad Institute Genomics Platform"/>
            <consortium name="The Broad Institute Genome Sequencing Center for Infectious Disease"/>
            <person name="Wu L."/>
            <person name="Ma J."/>
        </authorList>
    </citation>
    <scope>NUCLEOTIDE SEQUENCE [LARGE SCALE GENOMIC DNA]</scope>
    <source>
        <strain evidence="5">JCM 18657</strain>
    </source>
</reference>
<dbReference type="Gene3D" id="3.90.25.10">
    <property type="entry name" value="UDP-galactose 4-epimerase, domain 1"/>
    <property type="match status" value="1"/>
</dbReference>
<dbReference type="PANTHER" id="PTHR10491:SF4">
    <property type="entry name" value="METHIONINE ADENOSYLTRANSFERASE 2 SUBUNIT BETA"/>
    <property type="match status" value="1"/>
</dbReference>
<dbReference type="RefSeq" id="WP_138788931.1">
    <property type="nucleotide sequence ID" value="NZ_JBHTGQ010000010.1"/>
</dbReference>
<dbReference type="Pfam" id="PF04321">
    <property type="entry name" value="RmlD_sub_bind"/>
    <property type="match status" value="1"/>
</dbReference>
<dbReference type="EC" id="1.1.1.133" evidence="2"/>
<keyword evidence="2" id="KW-0521">NADP</keyword>
<dbReference type="InterPro" id="IPR029903">
    <property type="entry name" value="RmlD-like-bd"/>
</dbReference>
<gene>
    <name evidence="4" type="primary">rfbD</name>
    <name evidence="4" type="ORF">ACFQWB_04240</name>
</gene>
<proteinExistence type="inferred from homology"/>
<evidence type="ECO:0000313" key="5">
    <source>
        <dbReference type="Proteomes" id="UP001596528"/>
    </source>
</evidence>
<comment type="similarity">
    <text evidence="1 2">Belongs to the dTDP-4-dehydrorhamnose reductase family.</text>
</comment>
<dbReference type="Gene3D" id="3.40.50.720">
    <property type="entry name" value="NAD(P)-binding Rossmann-like Domain"/>
    <property type="match status" value="1"/>
</dbReference>
<comment type="function">
    <text evidence="2">Catalyzes the reduction of dTDP-6-deoxy-L-lyxo-4-hexulose to yield dTDP-L-rhamnose.</text>
</comment>
<feature type="domain" description="RmlD-like substrate binding" evidence="3">
    <location>
        <begin position="1"/>
        <end position="279"/>
    </location>
</feature>
<dbReference type="CDD" id="cd05254">
    <property type="entry name" value="dTDP_HR_like_SDR_e"/>
    <property type="match status" value="1"/>
</dbReference>
<keyword evidence="2 4" id="KW-0560">Oxidoreductase</keyword>
<dbReference type="GO" id="GO:0008831">
    <property type="term" value="F:dTDP-4-dehydrorhamnose reductase activity"/>
    <property type="evidence" value="ECO:0007669"/>
    <property type="project" value="UniProtKB-EC"/>
</dbReference>
<organism evidence="4 5">
    <name type="scientific">Paenibacillus thermoaerophilus</name>
    <dbReference type="NCBI Taxonomy" id="1215385"/>
    <lineage>
        <taxon>Bacteria</taxon>
        <taxon>Bacillati</taxon>
        <taxon>Bacillota</taxon>
        <taxon>Bacilli</taxon>
        <taxon>Bacillales</taxon>
        <taxon>Paenibacillaceae</taxon>
        <taxon>Paenibacillus</taxon>
    </lineage>
</organism>
<dbReference type="SUPFAM" id="SSF51735">
    <property type="entry name" value="NAD(P)-binding Rossmann-fold domains"/>
    <property type="match status" value="1"/>
</dbReference>
<dbReference type="InterPro" id="IPR036291">
    <property type="entry name" value="NAD(P)-bd_dom_sf"/>
</dbReference>
<evidence type="ECO:0000313" key="4">
    <source>
        <dbReference type="EMBL" id="MFC7749155.1"/>
    </source>
</evidence>
<evidence type="ECO:0000256" key="1">
    <source>
        <dbReference type="ARBA" id="ARBA00010944"/>
    </source>
</evidence>
<dbReference type="EMBL" id="JBHTGQ010000010">
    <property type="protein sequence ID" value="MFC7749155.1"/>
    <property type="molecule type" value="Genomic_DNA"/>
</dbReference>
<dbReference type="Proteomes" id="UP001596528">
    <property type="component" value="Unassembled WGS sequence"/>
</dbReference>
<comment type="caution">
    <text evidence="4">The sequence shown here is derived from an EMBL/GenBank/DDBJ whole genome shotgun (WGS) entry which is preliminary data.</text>
</comment>
<comment type="pathway">
    <text evidence="2">Carbohydrate biosynthesis; dTDP-L-rhamnose biosynthesis.</text>
</comment>
<evidence type="ECO:0000259" key="3">
    <source>
        <dbReference type="Pfam" id="PF04321"/>
    </source>
</evidence>
<accession>A0ABW2V2A7</accession>
<dbReference type="PANTHER" id="PTHR10491">
    <property type="entry name" value="DTDP-4-DEHYDRORHAMNOSE REDUCTASE"/>
    <property type="match status" value="1"/>
</dbReference>
<dbReference type="NCBIfam" id="TIGR01214">
    <property type="entry name" value="rmlD"/>
    <property type="match status" value="1"/>
</dbReference>